<dbReference type="CDD" id="cd01673">
    <property type="entry name" value="dNK"/>
    <property type="match status" value="1"/>
</dbReference>
<name>A0A8B7YMR7_ACAPL</name>
<dbReference type="PANTHER" id="PTHR10513">
    <property type="entry name" value="DEOXYNUCLEOSIDE KINASE"/>
    <property type="match status" value="1"/>
</dbReference>
<evidence type="ECO:0000313" key="2">
    <source>
        <dbReference type="Proteomes" id="UP000694845"/>
    </source>
</evidence>
<evidence type="ECO:0000313" key="3">
    <source>
        <dbReference type="RefSeq" id="XP_022094558.1"/>
    </source>
</evidence>
<dbReference type="FunFam" id="3.40.50.300:FF:001571">
    <property type="entry name" value="Deoxynucleoside kinase"/>
    <property type="match status" value="1"/>
</dbReference>
<reference evidence="3" key="1">
    <citation type="submission" date="2025-08" db="UniProtKB">
        <authorList>
            <consortium name="RefSeq"/>
        </authorList>
    </citation>
    <scope>IDENTIFICATION</scope>
</reference>
<feature type="domain" description="Deoxynucleoside kinase" evidence="1">
    <location>
        <begin position="82"/>
        <end position="280"/>
    </location>
</feature>
<evidence type="ECO:0000259" key="1">
    <source>
        <dbReference type="Pfam" id="PF01712"/>
    </source>
</evidence>
<dbReference type="GO" id="GO:0005739">
    <property type="term" value="C:mitochondrion"/>
    <property type="evidence" value="ECO:0007669"/>
    <property type="project" value="TreeGrafter"/>
</dbReference>
<keyword evidence="2" id="KW-1185">Reference proteome</keyword>
<dbReference type="AlphaFoldDB" id="A0A8B7YMR7"/>
<dbReference type="SUPFAM" id="SSF52540">
    <property type="entry name" value="P-loop containing nucleoside triphosphate hydrolases"/>
    <property type="match status" value="1"/>
</dbReference>
<dbReference type="GO" id="GO:0019136">
    <property type="term" value="F:deoxynucleoside kinase activity"/>
    <property type="evidence" value="ECO:0007669"/>
    <property type="project" value="TreeGrafter"/>
</dbReference>
<organism evidence="2 3">
    <name type="scientific">Acanthaster planci</name>
    <name type="common">Crown-of-thorns starfish</name>
    <dbReference type="NCBI Taxonomy" id="133434"/>
    <lineage>
        <taxon>Eukaryota</taxon>
        <taxon>Metazoa</taxon>
        <taxon>Echinodermata</taxon>
        <taxon>Eleutherozoa</taxon>
        <taxon>Asterozoa</taxon>
        <taxon>Asteroidea</taxon>
        <taxon>Valvatacea</taxon>
        <taxon>Valvatida</taxon>
        <taxon>Acanthasteridae</taxon>
        <taxon>Acanthaster</taxon>
    </lineage>
</organism>
<dbReference type="InterPro" id="IPR031314">
    <property type="entry name" value="DNK_dom"/>
</dbReference>
<dbReference type="RefSeq" id="XP_022094558.1">
    <property type="nucleotide sequence ID" value="XM_022238866.1"/>
</dbReference>
<protein>
    <submittedName>
        <fullName evidence="3">Deoxynucleoside kinase-like</fullName>
    </submittedName>
</protein>
<dbReference type="PANTHER" id="PTHR10513:SF24">
    <property type="entry name" value="THYMIDINE KINASE 2, MITOCHONDRIAL"/>
    <property type="match status" value="1"/>
</dbReference>
<accession>A0A8B7YMR7</accession>
<dbReference type="Pfam" id="PF01712">
    <property type="entry name" value="dNK"/>
    <property type="match status" value="1"/>
</dbReference>
<dbReference type="InterPro" id="IPR050566">
    <property type="entry name" value="Deoxyribonucleoside_kinase"/>
</dbReference>
<dbReference type="Gene3D" id="3.40.50.300">
    <property type="entry name" value="P-loop containing nucleotide triphosphate hydrolases"/>
    <property type="match status" value="1"/>
</dbReference>
<dbReference type="OMA" id="DNRGENM"/>
<dbReference type="KEGG" id="aplc:110981353"/>
<dbReference type="Proteomes" id="UP000694845">
    <property type="component" value="Unplaced"/>
</dbReference>
<gene>
    <name evidence="3" type="primary">LOC110981353</name>
</gene>
<dbReference type="OrthoDB" id="567086at2759"/>
<dbReference type="GeneID" id="110981353"/>
<proteinExistence type="predicted"/>
<sequence length="287" mass="33644">MLGGNRENTCAQSSSNPETLVALAELTTKMDPNSGERPVIRTTLRSKRHSKNRAPLSDISTTIGNICLTDDDNLHSSRPRTIIIEGNIGCGKSTLLKYFGQKDNIEVFPEPVHKWRDNRGENMLELFYQDPSRWSFAFESYNQFTLLQEHQTQPNCRIKLMERSIYSGKYCFIESLYESGKLQTPEYNILTEWFEWLIKKDVLVDHIVYLRSTPEQCEQRIIERSRKEEAGIPLDYLRDLHERHEDWLIRKKFELPAPVLILDATKPLDEMMQQFKDLEQKLEFDKL</sequence>
<dbReference type="InterPro" id="IPR027417">
    <property type="entry name" value="P-loop_NTPase"/>
</dbReference>